<evidence type="ECO:0000259" key="9">
    <source>
        <dbReference type="Pfam" id="PF00462"/>
    </source>
</evidence>
<feature type="domain" description="Glutaredoxin" evidence="9">
    <location>
        <begin position="16"/>
        <end position="80"/>
    </location>
</feature>
<dbReference type="InterPro" id="IPR002109">
    <property type="entry name" value="Glutaredoxin"/>
</dbReference>
<dbReference type="OrthoDB" id="9804115at2"/>
<evidence type="ECO:0000256" key="8">
    <source>
        <dbReference type="PIRSR" id="PIRSR005894-2"/>
    </source>
</evidence>
<dbReference type="AlphaFoldDB" id="L0WCD0"/>
<dbReference type="PANTHER" id="PTHR10293">
    <property type="entry name" value="GLUTAREDOXIN FAMILY MEMBER"/>
    <property type="match status" value="1"/>
</dbReference>
<evidence type="ECO:0000256" key="2">
    <source>
        <dbReference type="ARBA" id="ARBA00022714"/>
    </source>
</evidence>
<keyword evidence="11" id="KW-1185">Reference proteome</keyword>
<feature type="binding site" evidence="8">
    <location>
        <position position="29"/>
    </location>
    <ligand>
        <name>[2Fe-2S] cluster</name>
        <dbReference type="ChEBI" id="CHEBI:190135"/>
        <note>ligand shared between dimeric partners</note>
    </ligand>
</feature>
<dbReference type="STRING" id="1177179.A11A3_11798"/>
<dbReference type="InterPro" id="IPR014434">
    <property type="entry name" value="Monothiol_GRX"/>
</dbReference>
<keyword evidence="2 8" id="KW-0001">2Fe-2S</keyword>
<dbReference type="InterPro" id="IPR004480">
    <property type="entry name" value="Monothiol_GRX-rel"/>
</dbReference>
<dbReference type="GO" id="GO:0051537">
    <property type="term" value="F:2 iron, 2 sulfur cluster binding"/>
    <property type="evidence" value="ECO:0007669"/>
    <property type="project" value="UniProtKB-KW"/>
</dbReference>
<gene>
    <name evidence="10" type="ORF">A11A3_11798</name>
</gene>
<protein>
    <recommendedName>
        <fullName evidence="7">Glutaredoxin</fullName>
    </recommendedName>
</protein>
<dbReference type="InterPro" id="IPR036249">
    <property type="entry name" value="Thioredoxin-like_sf"/>
</dbReference>
<dbReference type="NCBIfam" id="TIGR00365">
    <property type="entry name" value="Grx4 family monothiol glutaredoxin"/>
    <property type="match status" value="1"/>
</dbReference>
<evidence type="ECO:0000256" key="6">
    <source>
        <dbReference type="ARBA" id="ARBA00023284"/>
    </source>
</evidence>
<dbReference type="RefSeq" id="WP_008929534.1">
    <property type="nucleotide sequence ID" value="NZ_AMRJ01000019.1"/>
</dbReference>
<evidence type="ECO:0000256" key="5">
    <source>
        <dbReference type="ARBA" id="ARBA00023014"/>
    </source>
</evidence>
<evidence type="ECO:0000256" key="3">
    <source>
        <dbReference type="ARBA" id="ARBA00022723"/>
    </source>
</evidence>
<dbReference type="EMBL" id="AMRJ01000019">
    <property type="protein sequence ID" value="EKF73762.1"/>
    <property type="molecule type" value="Genomic_DNA"/>
</dbReference>
<dbReference type="SUPFAM" id="SSF52833">
    <property type="entry name" value="Thioredoxin-like"/>
    <property type="match status" value="1"/>
</dbReference>
<evidence type="ECO:0000313" key="11">
    <source>
        <dbReference type="Proteomes" id="UP000010164"/>
    </source>
</evidence>
<accession>L0WCD0</accession>
<reference evidence="10 11" key="1">
    <citation type="journal article" date="2012" name="J. Bacteriol.">
        <title>Genome Sequence of the Alkane-Degrading Bacterium Alcanivorax hongdengensis Type Strain A-11-3.</title>
        <authorList>
            <person name="Lai Q."/>
            <person name="Shao Z."/>
        </authorList>
    </citation>
    <scope>NUCLEOTIDE SEQUENCE [LARGE SCALE GENOMIC DNA]</scope>
    <source>
        <strain evidence="10 11">A-11-3</strain>
    </source>
</reference>
<dbReference type="eggNOG" id="COG0278">
    <property type="taxonomic scope" value="Bacteria"/>
</dbReference>
<dbReference type="Pfam" id="PF00462">
    <property type="entry name" value="Glutaredoxin"/>
    <property type="match status" value="1"/>
</dbReference>
<dbReference type="Gene3D" id="3.40.30.10">
    <property type="entry name" value="Glutaredoxin"/>
    <property type="match status" value="1"/>
</dbReference>
<comment type="similarity">
    <text evidence="1 7">Belongs to the glutaredoxin family. Monothiol subfamily.</text>
</comment>
<dbReference type="GO" id="GO:0046872">
    <property type="term" value="F:metal ion binding"/>
    <property type="evidence" value="ECO:0007669"/>
    <property type="project" value="UniProtKB-KW"/>
</dbReference>
<evidence type="ECO:0000256" key="1">
    <source>
        <dbReference type="ARBA" id="ARBA00009630"/>
    </source>
</evidence>
<evidence type="ECO:0000256" key="7">
    <source>
        <dbReference type="PIRNR" id="PIRNR005894"/>
    </source>
</evidence>
<dbReference type="GO" id="GO:0015036">
    <property type="term" value="F:disulfide oxidoreductase activity"/>
    <property type="evidence" value="ECO:0007669"/>
    <property type="project" value="InterPro"/>
</dbReference>
<organism evidence="10 11">
    <name type="scientific">Alcanivorax hongdengensis A-11-3</name>
    <dbReference type="NCBI Taxonomy" id="1177179"/>
    <lineage>
        <taxon>Bacteria</taxon>
        <taxon>Pseudomonadati</taxon>
        <taxon>Pseudomonadota</taxon>
        <taxon>Gammaproteobacteria</taxon>
        <taxon>Oceanospirillales</taxon>
        <taxon>Alcanivoracaceae</taxon>
        <taxon>Alcanivorax</taxon>
    </lineage>
</organism>
<dbReference type="PANTHER" id="PTHR10293:SF72">
    <property type="entry name" value="MONOTHIOL GLUTAREDOXIN-S14, CHLOROPLASTIC"/>
    <property type="match status" value="1"/>
</dbReference>
<comment type="caution">
    <text evidence="10">The sequence shown here is derived from an EMBL/GenBank/DDBJ whole genome shotgun (WGS) entry which is preliminary data.</text>
</comment>
<proteinExistence type="inferred from homology"/>
<dbReference type="PIRSF" id="PIRSF005894">
    <property type="entry name" value="Monothiol_GRX"/>
    <property type="match status" value="1"/>
</dbReference>
<dbReference type="PROSITE" id="PS51354">
    <property type="entry name" value="GLUTAREDOXIN_2"/>
    <property type="match status" value="1"/>
</dbReference>
<sequence length="113" mass="12428">MDVMQVIKDQIEKNPVILYMKGTPQFPQCGFSAQVVEAMTAVGKPFAYVNILEAPEIRQSLKEYANWPTYPQLWVGGELVGGCDIIMDMYRSGQLKDLVDGAAVEGEEQGGNA</sequence>
<name>L0WCD0_9GAMM</name>
<keyword evidence="4 8" id="KW-0408">Iron</keyword>
<keyword evidence="5 8" id="KW-0411">Iron-sulfur</keyword>
<keyword evidence="3 8" id="KW-0479">Metal-binding</keyword>
<keyword evidence="6" id="KW-0676">Redox-active center</keyword>
<dbReference type="Proteomes" id="UP000010164">
    <property type="component" value="Unassembled WGS sequence"/>
</dbReference>
<evidence type="ECO:0000313" key="10">
    <source>
        <dbReference type="EMBL" id="EKF73762.1"/>
    </source>
</evidence>
<evidence type="ECO:0000256" key="4">
    <source>
        <dbReference type="ARBA" id="ARBA00023004"/>
    </source>
</evidence>
<dbReference type="FunFam" id="3.40.30.10:FF:000005">
    <property type="entry name" value="Glutaredoxin 5"/>
    <property type="match status" value="1"/>
</dbReference>
<dbReference type="PATRIC" id="fig|1177179.3.peg.2355"/>
<dbReference type="InterPro" id="IPR033658">
    <property type="entry name" value="GRX_PICOT-like"/>
</dbReference>
<dbReference type="CDD" id="cd03028">
    <property type="entry name" value="GRX_PICOT_like"/>
    <property type="match status" value="1"/>
</dbReference>